<evidence type="ECO:0000313" key="1">
    <source>
        <dbReference type="EnsemblMetazoa" id="AATE004877-PA.1"/>
    </source>
</evidence>
<sequence length="167" mass="18572">MLWNGARQALEVMFTTTFRQPTPANLRRKQLFSTATVNTFVPNSIAFRSTFPIVPTLWMMKASPNCPSGVLLIDLSSISFSTSFDAVARSTELVTTVTCGFTDSISERVCSKPDAERASSTTMEPGLNLRALQMIVLHELYNLRLRKGLLGADESKQLDVRDGFLQY</sequence>
<dbReference type="VEuPathDB" id="VectorBase:AATE004877"/>
<proteinExistence type="predicted"/>
<organism evidence="1">
    <name type="scientific">Anopheles atroparvus</name>
    <name type="common">European mosquito</name>
    <dbReference type="NCBI Taxonomy" id="41427"/>
    <lineage>
        <taxon>Eukaryota</taxon>
        <taxon>Metazoa</taxon>
        <taxon>Ecdysozoa</taxon>
        <taxon>Arthropoda</taxon>
        <taxon>Hexapoda</taxon>
        <taxon>Insecta</taxon>
        <taxon>Pterygota</taxon>
        <taxon>Neoptera</taxon>
        <taxon>Endopterygota</taxon>
        <taxon>Diptera</taxon>
        <taxon>Nematocera</taxon>
        <taxon>Culicoidea</taxon>
        <taxon>Culicidae</taxon>
        <taxon>Anophelinae</taxon>
        <taxon>Anopheles</taxon>
    </lineage>
</organism>
<accession>A0A182ISY4</accession>
<dbReference type="AlphaFoldDB" id="A0A182ISY4"/>
<protein>
    <submittedName>
        <fullName evidence="1">Uncharacterized protein</fullName>
    </submittedName>
</protein>
<reference evidence="1" key="1">
    <citation type="submission" date="2022-08" db="UniProtKB">
        <authorList>
            <consortium name="EnsemblMetazoa"/>
        </authorList>
    </citation>
    <scope>IDENTIFICATION</scope>
    <source>
        <strain evidence="1">EBRO</strain>
    </source>
</reference>
<name>A0A182ISY4_ANOAO</name>
<dbReference type="EnsemblMetazoa" id="AATE004877-RA">
    <property type="protein sequence ID" value="AATE004877-PA.1"/>
    <property type="gene ID" value="AATE004877"/>
</dbReference>